<organism evidence="1 2">
    <name type="scientific">Colletotrichum shisoi</name>
    <dbReference type="NCBI Taxonomy" id="2078593"/>
    <lineage>
        <taxon>Eukaryota</taxon>
        <taxon>Fungi</taxon>
        <taxon>Dikarya</taxon>
        <taxon>Ascomycota</taxon>
        <taxon>Pezizomycotina</taxon>
        <taxon>Sordariomycetes</taxon>
        <taxon>Hypocreomycetidae</taxon>
        <taxon>Glomerellales</taxon>
        <taxon>Glomerellaceae</taxon>
        <taxon>Colletotrichum</taxon>
        <taxon>Colletotrichum destructivum species complex</taxon>
    </lineage>
</organism>
<dbReference type="EMBL" id="PUHP01017288">
    <property type="protein sequence ID" value="TQN63559.1"/>
    <property type="molecule type" value="Genomic_DNA"/>
</dbReference>
<evidence type="ECO:0000313" key="1">
    <source>
        <dbReference type="EMBL" id="TQN63559.1"/>
    </source>
</evidence>
<dbReference type="OrthoDB" id="4851228at2759"/>
<keyword evidence="2" id="KW-1185">Reference proteome</keyword>
<proteinExistence type="predicted"/>
<feature type="non-terminal residue" evidence="1">
    <location>
        <position position="90"/>
    </location>
</feature>
<dbReference type="AlphaFoldDB" id="A0A5Q4BAE5"/>
<name>A0A5Q4BAE5_9PEZI</name>
<reference evidence="1 2" key="1">
    <citation type="journal article" date="2019" name="Sci. Rep.">
        <title>Colletotrichum shisoi sp. nov., an anthracnose pathogen of Perilla frutescens in Japan: molecular phylogenetic, morphological and genomic evidence.</title>
        <authorList>
            <person name="Gan P."/>
            <person name="Tsushima A."/>
            <person name="Hiroyama R."/>
            <person name="Narusaka M."/>
            <person name="Takano Y."/>
            <person name="Narusaka Y."/>
            <person name="Kawaradani M."/>
            <person name="Damm U."/>
            <person name="Shirasu K."/>
        </authorList>
    </citation>
    <scope>NUCLEOTIDE SEQUENCE [LARGE SCALE GENOMIC DNA]</scope>
    <source>
        <strain evidence="1 2">PG-2018a</strain>
    </source>
</reference>
<dbReference type="Proteomes" id="UP000326340">
    <property type="component" value="Unassembled WGS sequence"/>
</dbReference>
<protein>
    <submittedName>
        <fullName evidence="1">Uncharacterized protein</fullName>
    </submittedName>
</protein>
<evidence type="ECO:0000313" key="2">
    <source>
        <dbReference type="Proteomes" id="UP000326340"/>
    </source>
</evidence>
<comment type="caution">
    <text evidence="1">The sequence shown here is derived from an EMBL/GenBank/DDBJ whole genome shotgun (WGS) entry which is preliminary data.</text>
</comment>
<sequence>MFLPVNLPSVKIFIFVNRSFTNNVNLTLQLKFIIILANKKLINNLGDRDTFTIRSNVVYFLLTKSKRVTRSVLAVEVYGIVVGVDIAYAI</sequence>
<accession>A0A5Q4BAE5</accession>
<gene>
    <name evidence="1" type="ORF">CSHISOI_11859</name>
</gene>